<name>A0A4U6VTN2_SETVI</name>
<dbReference type="AlphaFoldDB" id="A0A4U6VTN2"/>
<evidence type="ECO:0000256" key="1">
    <source>
        <dbReference type="SAM" id="MobiDB-lite"/>
    </source>
</evidence>
<gene>
    <name evidence="2" type="ORF">SEVIR_3G331800v2</name>
</gene>
<feature type="region of interest" description="Disordered" evidence="1">
    <location>
        <begin position="1"/>
        <end position="29"/>
    </location>
</feature>
<organism evidence="2 3">
    <name type="scientific">Setaria viridis</name>
    <name type="common">Green bristlegrass</name>
    <name type="synonym">Setaria italica subsp. viridis</name>
    <dbReference type="NCBI Taxonomy" id="4556"/>
    <lineage>
        <taxon>Eukaryota</taxon>
        <taxon>Viridiplantae</taxon>
        <taxon>Streptophyta</taxon>
        <taxon>Embryophyta</taxon>
        <taxon>Tracheophyta</taxon>
        <taxon>Spermatophyta</taxon>
        <taxon>Magnoliopsida</taxon>
        <taxon>Liliopsida</taxon>
        <taxon>Poales</taxon>
        <taxon>Poaceae</taxon>
        <taxon>PACMAD clade</taxon>
        <taxon>Panicoideae</taxon>
        <taxon>Panicodae</taxon>
        <taxon>Paniceae</taxon>
        <taxon>Cenchrinae</taxon>
        <taxon>Setaria</taxon>
    </lineage>
</organism>
<dbReference type="Gramene" id="TKW28127">
    <property type="protein sequence ID" value="TKW28127"/>
    <property type="gene ID" value="SEVIR_3G331800v2"/>
</dbReference>
<sequence length="93" mass="10470">MAHPSSEGRSRSYDQIPSIPSSSSVGRYCSETSSCDTTRWHSENKCDHELRAVVKYSWTFLNPNRWLMLGGKANYVDGSEVGWCFYILVANGT</sequence>
<keyword evidence="3" id="KW-1185">Reference proteome</keyword>
<feature type="compositionally biased region" description="Basic and acidic residues" evidence="1">
    <location>
        <begin position="1"/>
        <end position="12"/>
    </location>
</feature>
<protein>
    <submittedName>
        <fullName evidence="2">Uncharacterized protein</fullName>
    </submittedName>
</protein>
<reference evidence="2" key="1">
    <citation type="submission" date="2019-03" db="EMBL/GenBank/DDBJ databases">
        <title>WGS assembly of Setaria viridis.</title>
        <authorList>
            <person name="Huang P."/>
            <person name="Jenkins J."/>
            <person name="Grimwood J."/>
            <person name="Barry K."/>
            <person name="Healey A."/>
            <person name="Mamidi S."/>
            <person name="Sreedasyam A."/>
            <person name="Shu S."/>
            <person name="Feldman M."/>
            <person name="Wu J."/>
            <person name="Yu Y."/>
            <person name="Chen C."/>
            <person name="Johnson J."/>
            <person name="Rokhsar D."/>
            <person name="Baxter I."/>
            <person name="Schmutz J."/>
            <person name="Brutnell T."/>
            <person name="Kellogg E."/>
        </authorList>
    </citation>
    <scope>NUCLEOTIDE SEQUENCE [LARGE SCALE GENOMIC DNA]</scope>
</reference>
<evidence type="ECO:0000313" key="3">
    <source>
        <dbReference type="Proteomes" id="UP000298652"/>
    </source>
</evidence>
<dbReference type="Proteomes" id="UP000298652">
    <property type="component" value="Chromosome 3"/>
</dbReference>
<accession>A0A4U6VTN2</accession>
<feature type="compositionally biased region" description="Polar residues" evidence="1">
    <location>
        <begin position="13"/>
        <end position="29"/>
    </location>
</feature>
<proteinExistence type="predicted"/>
<dbReference type="EMBL" id="CM016554">
    <property type="protein sequence ID" value="TKW28127.1"/>
    <property type="molecule type" value="Genomic_DNA"/>
</dbReference>
<evidence type="ECO:0000313" key="2">
    <source>
        <dbReference type="EMBL" id="TKW28127.1"/>
    </source>
</evidence>